<evidence type="ECO:0000256" key="1">
    <source>
        <dbReference type="SAM" id="MobiDB-lite"/>
    </source>
</evidence>
<evidence type="ECO:0000313" key="2">
    <source>
        <dbReference type="EMBL" id="KOB75529.1"/>
    </source>
</evidence>
<dbReference type="STRING" id="104452.A0A0L7LJI6"/>
<feature type="compositionally biased region" description="Polar residues" evidence="1">
    <location>
        <begin position="519"/>
        <end position="543"/>
    </location>
</feature>
<feature type="compositionally biased region" description="Polar residues" evidence="1">
    <location>
        <begin position="1"/>
        <end position="18"/>
    </location>
</feature>
<dbReference type="Proteomes" id="UP000037510">
    <property type="component" value="Unassembled WGS sequence"/>
</dbReference>
<feature type="compositionally biased region" description="Polar residues" evidence="1">
    <location>
        <begin position="637"/>
        <end position="650"/>
    </location>
</feature>
<dbReference type="EMBL" id="JTDY01000893">
    <property type="protein sequence ID" value="KOB75529.1"/>
    <property type="molecule type" value="Genomic_DNA"/>
</dbReference>
<feature type="compositionally biased region" description="Basic and acidic residues" evidence="1">
    <location>
        <begin position="502"/>
        <end position="514"/>
    </location>
</feature>
<feature type="compositionally biased region" description="Polar residues" evidence="1">
    <location>
        <begin position="439"/>
        <end position="468"/>
    </location>
</feature>
<feature type="region of interest" description="Disordered" evidence="1">
    <location>
        <begin position="1"/>
        <end position="69"/>
    </location>
</feature>
<feature type="region of interest" description="Disordered" evidence="1">
    <location>
        <begin position="425"/>
        <end position="750"/>
    </location>
</feature>
<feature type="compositionally biased region" description="Low complexity" evidence="1">
    <location>
        <begin position="651"/>
        <end position="670"/>
    </location>
</feature>
<gene>
    <name evidence="2" type="ORF">OBRU01_07246</name>
</gene>
<keyword evidence="3" id="KW-1185">Reference proteome</keyword>
<organism evidence="2 3">
    <name type="scientific">Operophtera brumata</name>
    <name type="common">Winter moth</name>
    <name type="synonym">Phalaena brumata</name>
    <dbReference type="NCBI Taxonomy" id="104452"/>
    <lineage>
        <taxon>Eukaryota</taxon>
        <taxon>Metazoa</taxon>
        <taxon>Ecdysozoa</taxon>
        <taxon>Arthropoda</taxon>
        <taxon>Hexapoda</taxon>
        <taxon>Insecta</taxon>
        <taxon>Pterygota</taxon>
        <taxon>Neoptera</taxon>
        <taxon>Endopterygota</taxon>
        <taxon>Lepidoptera</taxon>
        <taxon>Glossata</taxon>
        <taxon>Ditrysia</taxon>
        <taxon>Geometroidea</taxon>
        <taxon>Geometridae</taxon>
        <taxon>Larentiinae</taxon>
        <taxon>Operophtera</taxon>
    </lineage>
</organism>
<feature type="compositionally biased region" description="Polar residues" evidence="1">
    <location>
        <begin position="692"/>
        <end position="705"/>
    </location>
</feature>
<feature type="compositionally biased region" description="Low complexity" evidence="1">
    <location>
        <begin position="706"/>
        <end position="716"/>
    </location>
</feature>
<protein>
    <submittedName>
        <fullName evidence="2">Transporter</fullName>
    </submittedName>
</protein>
<feature type="region of interest" description="Disordered" evidence="1">
    <location>
        <begin position="324"/>
        <end position="352"/>
    </location>
</feature>
<feature type="region of interest" description="Disordered" evidence="1">
    <location>
        <begin position="252"/>
        <end position="273"/>
    </location>
</feature>
<feature type="compositionally biased region" description="Low complexity" evidence="1">
    <location>
        <begin position="544"/>
        <end position="635"/>
    </location>
</feature>
<sequence>MKNTSQDGGDLTTATSGIENEIKKPKAGLLSEFKSKKLGKRTAPNLSEESDDAVVEPLLQKNTNTTSQSAKYFAKAKADTVKEISKLFNDKKSQYASTSGFGTTETLLSEKDQVTSKTNPSSNAPVHNYMNTNIFHSHDNSNANGTTKSELLVEINGSKQSGYNPSPLIFTTAKIHTDGKLKNMEPVQMTPAPILSTLEVSVSKGGSITTNEKKVSNGTSVLNTIYPQPQVNEKSKENTVNISNSNVIPVTQSKDSITGKPANPSKPFTTSANNPIELIPHISEKTKEITVNISKSNIAPATQCNMTVKTDNLGKSITTLSNNPLVLRPSPETLKSMNPVNVNDKPGKTKDSKMLVDEPRIVMSESKLKSTISDKTKTSVSVKTTKDPQTSLPKQNEKFKFDENKTRLELDTKLKNKDIKETQELLNKNVKAPSVANEFPSNSFNTNSPKTLHQQKNNPTEVSNLSSKTEIKTDSSKKPECSEDSSAKTPSSTKITTQSKVIDSKLSKEIDKSPKPSANEITKSNPKISLNNSATLSSNKMTTSSSVVKPAPSVSSSHVVSSTIGDNSNKTLNKSSLNNSKAINSTVAATTVSSSATKTHVTITKTATSMVNTKPASVTSTKSSTKPSSASSVKSPQIPSTPTIAAKQTNTSTSKTTSSKPPSIPSTKTPQVNISSPNVTTPPAKPFVSKIAQVSTSGTSKPTRNASSSASSSTSTVDAKNNTKTKAPESDKKGGSKLSDHTKDTKVSKA</sequence>
<feature type="compositionally biased region" description="Polar residues" evidence="1">
    <location>
        <begin position="671"/>
        <end position="681"/>
    </location>
</feature>
<evidence type="ECO:0000313" key="3">
    <source>
        <dbReference type="Proteomes" id="UP000037510"/>
    </source>
</evidence>
<feature type="compositionally biased region" description="Polar residues" evidence="1">
    <location>
        <begin position="60"/>
        <end position="69"/>
    </location>
</feature>
<feature type="compositionally biased region" description="Polar residues" evidence="1">
    <location>
        <begin position="487"/>
        <end position="501"/>
    </location>
</feature>
<accession>A0A0L7LJI6</accession>
<dbReference type="AlphaFoldDB" id="A0A0L7LJI6"/>
<reference evidence="2 3" key="1">
    <citation type="journal article" date="2015" name="Genome Biol. Evol.">
        <title>The genome of winter moth (Operophtera brumata) provides a genomic perspective on sexual dimorphism and phenology.</title>
        <authorList>
            <person name="Derks M.F."/>
            <person name="Smit S."/>
            <person name="Salis L."/>
            <person name="Schijlen E."/>
            <person name="Bossers A."/>
            <person name="Mateman C."/>
            <person name="Pijl A.S."/>
            <person name="de Ridder D."/>
            <person name="Groenen M.A."/>
            <person name="Visser M.E."/>
            <person name="Megens H.J."/>
        </authorList>
    </citation>
    <scope>NUCLEOTIDE SEQUENCE [LARGE SCALE GENOMIC DNA]</scope>
    <source>
        <strain evidence="2">WM2013NL</strain>
        <tissue evidence="2">Head and thorax</tissue>
    </source>
</reference>
<feature type="region of interest" description="Disordered" evidence="1">
    <location>
        <begin position="367"/>
        <end position="400"/>
    </location>
</feature>
<feature type="compositionally biased region" description="Basic and acidic residues" evidence="1">
    <location>
        <begin position="367"/>
        <end position="377"/>
    </location>
</feature>
<proteinExistence type="predicted"/>
<name>A0A0L7LJI6_OPEBR</name>
<feature type="compositionally biased region" description="Basic and acidic residues" evidence="1">
    <location>
        <begin position="469"/>
        <end position="481"/>
    </location>
</feature>
<feature type="compositionally biased region" description="Basic and acidic residues" evidence="1">
    <location>
        <begin position="726"/>
        <end position="750"/>
    </location>
</feature>
<comment type="caution">
    <text evidence="2">The sequence shown here is derived from an EMBL/GenBank/DDBJ whole genome shotgun (WGS) entry which is preliminary data.</text>
</comment>